<evidence type="ECO:0000313" key="2">
    <source>
        <dbReference type="EMBL" id="KAF1829721.1"/>
    </source>
</evidence>
<proteinExistence type="predicted"/>
<evidence type="ECO:0000313" key="3">
    <source>
        <dbReference type="Proteomes" id="UP000800040"/>
    </source>
</evidence>
<protein>
    <submittedName>
        <fullName evidence="2">Uncharacterized protein</fullName>
    </submittedName>
</protein>
<name>A0A6A5JZI5_9PLEO</name>
<feature type="compositionally biased region" description="Basic residues" evidence="1">
    <location>
        <begin position="42"/>
        <end position="54"/>
    </location>
</feature>
<keyword evidence="3" id="KW-1185">Reference proteome</keyword>
<feature type="region of interest" description="Disordered" evidence="1">
    <location>
        <begin position="1"/>
        <end position="20"/>
    </location>
</feature>
<sequence>MPPYHPISSHIPCHPSPQDKKKINLRKSRYSPPNAPSERHISPQKKRKPICMPK</sequence>
<dbReference type="EMBL" id="ML975428">
    <property type="protein sequence ID" value="KAF1829721.1"/>
    <property type="molecule type" value="Genomic_DNA"/>
</dbReference>
<organism evidence="2 3">
    <name type="scientific">Decorospora gaudefroyi</name>
    <dbReference type="NCBI Taxonomy" id="184978"/>
    <lineage>
        <taxon>Eukaryota</taxon>
        <taxon>Fungi</taxon>
        <taxon>Dikarya</taxon>
        <taxon>Ascomycota</taxon>
        <taxon>Pezizomycotina</taxon>
        <taxon>Dothideomycetes</taxon>
        <taxon>Pleosporomycetidae</taxon>
        <taxon>Pleosporales</taxon>
        <taxon>Pleosporineae</taxon>
        <taxon>Pleosporaceae</taxon>
        <taxon>Decorospora</taxon>
    </lineage>
</organism>
<dbReference type="Proteomes" id="UP000800040">
    <property type="component" value="Unassembled WGS sequence"/>
</dbReference>
<feature type="compositionally biased region" description="Low complexity" evidence="1">
    <location>
        <begin position="1"/>
        <end position="13"/>
    </location>
</feature>
<reference evidence="2" key="1">
    <citation type="submission" date="2020-01" db="EMBL/GenBank/DDBJ databases">
        <authorList>
            <consortium name="DOE Joint Genome Institute"/>
            <person name="Haridas S."/>
            <person name="Albert R."/>
            <person name="Binder M."/>
            <person name="Bloem J."/>
            <person name="Labutti K."/>
            <person name="Salamov A."/>
            <person name="Andreopoulos B."/>
            <person name="Baker S.E."/>
            <person name="Barry K."/>
            <person name="Bills G."/>
            <person name="Bluhm B.H."/>
            <person name="Cannon C."/>
            <person name="Castanera R."/>
            <person name="Culley D.E."/>
            <person name="Daum C."/>
            <person name="Ezra D."/>
            <person name="Gonzalez J.B."/>
            <person name="Henrissat B."/>
            <person name="Kuo A."/>
            <person name="Liang C."/>
            <person name="Lipzen A."/>
            <person name="Lutzoni F."/>
            <person name="Magnuson J."/>
            <person name="Mondo S."/>
            <person name="Nolan M."/>
            <person name="Ohm R."/>
            <person name="Pangilinan J."/>
            <person name="Park H.-J."/>
            <person name="Ramirez L."/>
            <person name="Alfaro M."/>
            <person name="Sun H."/>
            <person name="Tritt A."/>
            <person name="Yoshinaga Y."/>
            <person name="Zwiers L.-H."/>
            <person name="Turgeon B.G."/>
            <person name="Goodwin S.B."/>
            <person name="Spatafora J.W."/>
            <person name="Crous P.W."/>
            <person name="Grigoriev I.V."/>
        </authorList>
    </citation>
    <scope>NUCLEOTIDE SEQUENCE</scope>
    <source>
        <strain evidence="2">P77</strain>
    </source>
</reference>
<feature type="region of interest" description="Disordered" evidence="1">
    <location>
        <begin position="27"/>
        <end position="54"/>
    </location>
</feature>
<accession>A0A6A5JZI5</accession>
<gene>
    <name evidence="2" type="ORF">BDW02DRAFT_573722</name>
</gene>
<dbReference type="AlphaFoldDB" id="A0A6A5JZI5"/>
<evidence type="ECO:0000256" key="1">
    <source>
        <dbReference type="SAM" id="MobiDB-lite"/>
    </source>
</evidence>